<keyword evidence="3" id="KW-1185">Reference proteome</keyword>
<keyword evidence="1" id="KW-1133">Transmembrane helix</keyword>
<dbReference type="STRING" id="634436.SAMN05216361_3337"/>
<protein>
    <submittedName>
        <fullName evidence="2">Uncharacterized protein</fullName>
    </submittedName>
</protein>
<name>A0A1M5NS01_9ALTE</name>
<proteinExistence type="predicted"/>
<dbReference type="EMBL" id="FQWD01000005">
    <property type="protein sequence ID" value="SHG92321.1"/>
    <property type="molecule type" value="Genomic_DNA"/>
</dbReference>
<dbReference type="RefSeq" id="WP_073324287.1">
    <property type="nucleotide sequence ID" value="NZ_FQWD01000005.1"/>
</dbReference>
<reference evidence="3" key="1">
    <citation type="submission" date="2016-11" db="EMBL/GenBank/DDBJ databases">
        <authorList>
            <person name="Varghese N."/>
            <person name="Submissions S."/>
        </authorList>
    </citation>
    <scope>NUCLEOTIDE SEQUENCE [LARGE SCALE GENOMIC DNA]</scope>
    <source>
        <strain evidence="3">CGMCC 1.8995</strain>
    </source>
</reference>
<gene>
    <name evidence="2" type="ORF">SAMN05216361_3337</name>
</gene>
<feature type="transmembrane region" description="Helical" evidence="1">
    <location>
        <begin position="38"/>
        <end position="59"/>
    </location>
</feature>
<organism evidence="2 3">
    <name type="scientific">Marisediminitalea aggregata</name>
    <dbReference type="NCBI Taxonomy" id="634436"/>
    <lineage>
        <taxon>Bacteria</taxon>
        <taxon>Pseudomonadati</taxon>
        <taxon>Pseudomonadota</taxon>
        <taxon>Gammaproteobacteria</taxon>
        <taxon>Alteromonadales</taxon>
        <taxon>Alteromonadaceae</taxon>
        <taxon>Marisediminitalea</taxon>
    </lineage>
</organism>
<evidence type="ECO:0000256" key="1">
    <source>
        <dbReference type="SAM" id="Phobius"/>
    </source>
</evidence>
<accession>A0A1M5NS01</accession>
<feature type="transmembrane region" description="Helical" evidence="1">
    <location>
        <begin position="6"/>
        <end position="26"/>
    </location>
</feature>
<keyword evidence="1" id="KW-0472">Membrane</keyword>
<evidence type="ECO:0000313" key="3">
    <source>
        <dbReference type="Proteomes" id="UP000184520"/>
    </source>
</evidence>
<keyword evidence="1" id="KW-0812">Transmembrane</keyword>
<dbReference type="OrthoDB" id="5739727at2"/>
<dbReference type="AlphaFoldDB" id="A0A1M5NS01"/>
<sequence>MNINLTLVGEIIVLAAIAMGFIGYHLGKRKTHSPMLTAISLAVSCIIPLVALIYLIVLINKPDLPATASS</sequence>
<evidence type="ECO:0000313" key="2">
    <source>
        <dbReference type="EMBL" id="SHG92321.1"/>
    </source>
</evidence>
<dbReference type="Proteomes" id="UP000184520">
    <property type="component" value="Unassembled WGS sequence"/>
</dbReference>